<protein>
    <submittedName>
        <fullName evidence="2">Uncharacterized protein</fullName>
    </submittedName>
</protein>
<dbReference type="AlphaFoldDB" id="K0R8U1"/>
<comment type="caution">
    <text evidence="2">The sequence shown here is derived from an EMBL/GenBank/DDBJ whole genome shotgun (WGS) entry which is preliminary data.</text>
</comment>
<name>K0R8U1_THAOC</name>
<organism evidence="2 3">
    <name type="scientific">Thalassiosira oceanica</name>
    <name type="common">Marine diatom</name>
    <dbReference type="NCBI Taxonomy" id="159749"/>
    <lineage>
        <taxon>Eukaryota</taxon>
        <taxon>Sar</taxon>
        <taxon>Stramenopiles</taxon>
        <taxon>Ochrophyta</taxon>
        <taxon>Bacillariophyta</taxon>
        <taxon>Coscinodiscophyceae</taxon>
        <taxon>Thalassiosirophycidae</taxon>
        <taxon>Thalassiosirales</taxon>
        <taxon>Thalassiosiraceae</taxon>
        <taxon>Thalassiosira</taxon>
    </lineage>
</organism>
<proteinExistence type="predicted"/>
<gene>
    <name evidence="2" type="ORF">THAOC_31624</name>
</gene>
<keyword evidence="3" id="KW-1185">Reference proteome</keyword>
<evidence type="ECO:0000313" key="2">
    <source>
        <dbReference type="EMBL" id="EJK49495.1"/>
    </source>
</evidence>
<dbReference type="EMBL" id="AGNL01044725">
    <property type="protein sequence ID" value="EJK49495.1"/>
    <property type="molecule type" value="Genomic_DNA"/>
</dbReference>
<evidence type="ECO:0000313" key="3">
    <source>
        <dbReference type="Proteomes" id="UP000266841"/>
    </source>
</evidence>
<feature type="compositionally biased region" description="Basic and acidic residues" evidence="1">
    <location>
        <begin position="1"/>
        <end position="25"/>
    </location>
</feature>
<dbReference type="Proteomes" id="UP000266841">
    <property type="component" value="Unassembled WGS sequence"/>
</dbReference>
<feature type="region of interest" description="Disordered" evidence="1">
    <location>
        <begin position="1"/>
        <end position="32"/>
    </location>
</feature>
<accession>K0R8U1</accession>
<reference evidence="2 3" key="1">
    <citation type="journal article" date="2012" name="Genome Biol.">
        <title>Genome and low-iron response of an oceanic diatom adapted to chronic iron limitation.</title>
        <authorList>
            <person name="Lommer M."/>
            <person name="Specht M."/>
            <person name="Roy A.S."/>
            <person name="Kraemer L."/>
            <person name="Andreson R."/>
            <person name="Gutowska M.A."/>
            <person name="Wolf J."/>
            <person name="Bergner S.V."/>
            <person name="Schilhabel M.B."/>
            <person name="Klostermeier U.C."/>
            <person name="Beiko R.G."/>
            <person name="Rosenstiel P."/>
            <person name="Hippler M."/>
            <person name="Laroche J."/>
        </authorList>
    </citation>
    <scope>NUCLEOTIDE SEQUENCE [LARGE SCALE GENOMIC DNA]</scope>
    <source>
        <strain evidence="2 3">CCMP1005</strain>
    </source>
</reference>
<sequence>MREGFAVNREREREREREERRRERWNTVAQKP</sequence>
<evidence type="ECO:0000256" key="1">
    <source>
        <dbReference type="SAM" id="MobiDB-lite"/>
    </source>
</evidence>
<feature type="non-terminal residue" evidence="2">
    <location>
        <position position="32"/>
    </location>
</feature>